<accession>A0A1Y1UEH8</accession>
<feature type="compositionally biased region" description="Low complexity" evidence="1">
    <location>
        <begin position="168"/>
        <end position="179"/>
    </location>
</feature>
<dbReference type="SMART" id="SM00786">
    <property type="entry name" value="SHR3_chaperone"/>
    <property type="match status" value="1"/>
</dbReference>
<keyword evidence="4" id="KW-1185">Reference proteome</keyword>
<keyword evidence="2" id="KW-1133">Transmembrane helix</keyword>
<proteinExistence type="predicted"/>
<gene>
    <name evidence="3" type="ORF">BD324DRAFT_498138</name>
</gene>
<evidence type="ECO:0000256" key="1">
    <source>
        <dbReference type="SAM" id="MobiDB-lite"/>
    </source>
</evidence>
<dbReference type="GO" id="GO:0005789">
    <property type="term" value="C:endoplasmic reticulum membrane"/>
    <property type="evidence" value="ECO:0007669"/>
    <property type="project" value="TreeGrafter"/>
</dbReference>
<dbReference type="PANTHER" id="PTHR28228:SF1">
    <property type="entry name" value="SECRETORY COMPONENT PROTEIN SHR3"/>
    <property type="match status" value="1"/>
</dbReference>
<dbReference type="Proteomes" id="UP000193218">
    <property type="component" value="Unassembled WGS sequence"/>
</dbReference>
<comment type="caution">
    <text evidence="3">The sequence shown here is derived from an EMBL/GenBank/DDBJ whole genome shotgun (WGS) entry which is preliminary data.</text>
</comment>
<evidence type="ECO:0000256" key="2">
    <source>
        <dbReference type="SAM" id="Phobius"/>
    </source>
</evidence>
<dbReference type="PANTHER" id="PTHR28228">
    <property type="entry name" value="SECRETORY COMPONENT PROTEIN SHR3"/>
    <property type="match status" value="1"/>
</dbReference>
<feature type="compositionally biased region" description="Basic and acidic residues" evidence="1">
    <location>
        <begin position="189"/>
        <end position="219"/>
    </location>
</feature>
<dbReference type="Pfam" id="PF08229">
    <property type="entry name" value="SHR3_chaperone"/>
    <property type="match status" value="1"/>
</dbReference>
<dbReference type="GO" id="GO:0006888">
    <property type="term" value="P:endoplasmic reticulum to Golgi vesicle-mediated transport"/>
    <property type="evidence" value="ECO:0007669"/>
    <property type="project" value="TreeGrafter"/>
</dbReference>
<dbReference type="EMBL" id="NBSH01000008">
    <property type="protein sequence ID" value="ORX36453.1"/>
    <property type="molecule type" value="Genomic_DNA"/>
</dbReference>
<feature type="region of interest" description="Disordered" evidence="1">
    <location>
        <begin position="165"/>
        <end position="219"/>
    </location>
</feature>
<dbReference type="InParanoid" id="A0A1Y1UEH8"/>
<sequence length="219" mass="23843">MVWRTTAITLSTCFLLGTTFTHWIADHNVLWRSPLTSEALSQSISYYALLANAPKGLEWVYFAAGAIALICAGGRMVKDWRGRHGEVLFDGGSLVLLGAIAYNQLTELAPTLALFPLSVPTDLPKHSLWPVLVTAVRDLANDNVITAVMLTGVMLLQAGRYHAKKKSPIPSTPTSSQSPAVSRTGSPLLDRKSTPYRELTEQEAFELRADTSDDDSGSR</sequence>
<dbReference type="GO" id="GO:0051082">
    <property type="term" value="F:unfolded protein binding"/>
    <property type="evidence" value="ECO:0007669"/>
    <property type="project" value="TreeGrafter"/>
</dbReference>
<keyword evidence="2" id="KW-0812">Transmembrane</keyword>
<evidence type="ECO:0000313" key="4">
    <source>
        <dbReference type="Proteomes" id="UP000193218"/>
    </source>
</evidence>
<dbReference type="OrthoDB" id="5229808at2759"/>
<evidence type="ECO:0000313" key="3">
    <source>
        <dbReference type="EMBL" id="ORX36453.1"/>
    </source>
</evidence>
<feature type="transmembrane region" description="Helical" evidence="2">
    <location>
        <begin position="59"/>
        <end position="77"/>
    </location>
</feature>
<dbReference type="InterPro" id="IPR013248">
    <property type="entry name" value="Psh3/Shr3"/>
</dbReference>
<name>A0A1Y1UEH8_9TREE</name>
<dbReference type="AlphaFoldDB" id="A0A1Y1UEH8"/>
<keyword evidence="2" id="KW-0472">Membrane</keyword>
<organism evidence="3 4">
    <name type="scientific">Kockovaella imperatae</name>
    <dbReference type="NCBI Taxonomy" id="4999"/>
    <lineage>
        <taxon>Eukaryota</taxon>
        <taxon>Fungi</taxon>
        <taxon>Dikarya</taxon>
        <taxon>Basidiomycota</taxon>
        <taxon>Agaricomycotina</taxon>
        <taxon>Tremellomycetes</taxon>
        <taxon>Tremellales</taxon>
        <taxon>Cuniculitremaceae</taxon>
        <taxon>Kockovaella</taxon>
    </lineage>
</organism>
<protein>
    <submittedName>
        <fullName evidence="3">ER membrane protein SH3-domain-containing protein</fullName>
    </submittedName>
</protein>
<reference evidence="3 4" key="1">
    <citation type="submission" date="2017-03" db="EMBL/GenBank/DDBJ databases">
        <title>Widespread Adenine N6-methylation of Active Genes in Fungi.</title>
        <authorList>
            <consortium name="DOE Joint Genome Institute"/>
            <person name="Mondo S.J."/>
            <person name="Dannebaum R.O."/>
            <person name="Kuo R.C."/>
            <person name="Louie K.B."/>
            <person name="Bewick A.J."/>
            <person name="Labutti K."/>
            <person name="Haridas S."/>
            <person name="Kuo A."/>
            <person name="Salamov A."/>
            <person name="Ahrendt S.R."/>
            <person name="Lau R."/>
            <person name="Bowen B.P."/>
            <person name="Lipzen A."/>
            <person name="Sullivan W."/>
            <person name="Andreopoulos W.B."/>
            <person name="Clum A."/>
            <person name="Lindquist E."/>
            <person name="Daum C."/>
            <person name="Northen T.R."/>
            <person name="Ramamoorthy G."/>
            <person name="Schmitz R.J."/>
            <person name="Gryganskyi A."/>
            <person name="Culley D."/>
            <person name="Magnuson J."/>
            <person name="James T.Y."/>
            <person name="O'Malley M.A."/>
            <person name="Stajich J.E."/>
            <person name="Spatafora J.W."/>
            <person name="Visel A."/>
            <person name="Grigoriev I.V."/>
        </authorList>
    </citation>
    <scope>NUCLEOTIDE SEQUENCE [LARGE SCALE GENOMIC DNA]</scope>
    <source>
        <strain evidence="3 4">NRRL Y-17943</strain>
    </source>
</reference>
<dbReference type="GeneID" id="33554756"/>
<dbReference type="RefSeq" id="XP_021870554.1">
    <property type="nucleotide sequence ID" value="XM_022012948.1"/>
</dbReference>